<name>A0AB39W627_9FLAO</name>
<dbReference type="PANTHER" id="PTHR12049:SF7">
    <property type="entry name" value="PROTEIN ARGININE METHYLTRANSFERASE NDUFAF7, MITOCHONDRIAL"/>
    <property type="match status" value="1"/>
</dbReference>
<evidence type="ECO:0000256" key="1">
    <source>
        <dbReference type="ARBA" id="ARBA00022603"/>
    </source>
</evidence>
<accession>A0AB39W627</accession>
<dbReference type="AlphaFoldDB" id="A0AB39W627"/>
<dbReference type="GO" id="GO:0032259">
    <property type="term" value="P:methylation"/>
    <property type="evidence" value="ECO:0007669"/>
    <property type="project" value="UniProtKB-KW"/>
</dbReference>
<dbReference type="InterPro" id="IPR029063">
    <property type="entry name" value="SAM-dependent_MTases_sf"/>
</dbReference>
<dbReference type="SUPFAM" id="SSF53335">
    <property type="entry name" value="S-adenosyl-L-methionine-dependent methyltransferases"/>
    <property type="match status" value="1"/>
</dbReference>
<reference evidence="3" key="1">
    <citation type="submission" date="2024-07" db="EMBL/GenBank/DDBJ databases">
        <authorList>
            <person name="Biller S.J."/>
        </authorList>
    </citation>
    <scope>NUCLEOTIDE SEQUENCE</scope>
    <source>
        <strain evidence="3">WC2409</strain>
    </source>
</reference>
<dbReference type="InterPro" id="IPR038375">
    <property type="entry name" value="NDUFAF7_sf"/>
</dbReference>
<dbReference type="PANTHER" id="PTHR12049">
    <property type="entry name" value="PROTEIN ARGININE METHYLTRANSFERASE NDUFAF7, MITOCHONDRIAL"/>
    <property type="match status" value="1"/>
</dbReference>
<dbReference type="Pfam" id="PF02636">
    <property type="entry name" value="Methyltransf_28"/>
    <property type="match status" value="1"/>
</dbReference>
<dbReference type="Gene3D" id="3.40.50.12710">
    <property type="match status" value="1"/>
</dbReference>
<dbReference type="RefSeq" id="WP_369753848.1">
    <property type="nucleotide sequence ID" value="NZ_CP165625.1"/>
</dbReference>
<keyword evidence="1 3" id="KW-0489">Methyltransferase</keyword>
<sequence>MLLTEIIIKRIKNEGPLSFRDFMEMALYFPELGYYNSKKNKIGQDGDFYTSANLSESFGAMIGRQIEEMWEILDRKPFKIIEYGAGTGLLCRDILHYLKNNTKLYKHLSYCIIEKSESMRAVEKKYLIEKVTWHNSIKTIPDINGCILSNEVIDNFSVHQVIMDEELKEVFVDYDNGFIEVLQPAKKELKEYLKTLKVVLPKGYRTEINLEAIAWIKEVSQFLNKGYIITIDYGSFSSDLYRNARSSGTLLCYNKHQKNENPYQLIGYQDITSHTNFSALGRWGLKYGINYCGMIDQTNFLRALGIKEYQNRALNNPLCKSQVKIHESYINYGLLMAMGMKFKVLIQQKGINQNSLSGLKFAKTSVIKTIE</sequence>
<organism evidence="3">
    <name type="scientific">Flavobacterium sp. WC2409</name>
    <dbReference type="NCBI Taxonomy" id="3234139"/>
    <lineage>
        <taxon>Bacteria</taxon>
        <taxon>Pseudomonadati</taxon>
        <taxon>Bacteroidota</taxon>
        <taxon>Flavobacteriia</taxon>
        <taxon>Flavobacteriales</taxon>
        <taxon>Flavobacteriaceae</taxon>
        <taxon>Flavobacterium</taxon>
    </lineage>
</organism>
<dbReference type="GO" id="GO:0035243">
    <property type="term" value="F:protein-arginine omega-N symmetric methyltransferase activity"/>
    <property type="evidence" value="ECO:0007669"/>
    <property type="project" value="TreeGrafter"/>
</dbReference>
<protein>
    <submittedName>
        <fullName evidence="3">Class I SAM-dependent methyltransferase</fullName>
    </submittedName>
</protein>
<evidence type="ECO:0000256" key="2">
    <source>
        <dbReference type="ARBA" id="ARBA00022679"/>
    </source>
</evidence>
<dbReference type="InterPro" id="IPR003788">
    <property type="entry name" value="NDUFAF7"/>
</dbReference>
<gene>
    <name evidence="3" type="ORF">AB3G34_06545</name>
</gene>
<proteinExistence type="predicted"/>
<keyword evidence="2" id="KW-0808">Transferase</keyword>
<dbReference type="EMBL" id="CP165625">
    <property type="protein sequence ID" value="XDU96771.1"/>
    <property type="molecule type" value="Genomic_DNA"/>
</dbReference>
<evidence type="ECO:0000313" key="3">
    <source>
        <dbReference type="EMBL" id="XDU96771.1"/>
    </source>
</evidence>